<evidence type="ECO:0000256" key="3">
    <source>
        <dbReference type="ARBA" id="ARBA00022485"/>
    </source>
</evidence>
<gene>
    <name evidence="10" type="ORF">A6A03_09885</name>
</gene>
<reference evidence="10 11" key="1">
    <citation type="submission" date="2016-04" db="EMBL/GenBank/DDBJ databases">
        <title>Chloroflexus islandicus sp. nov., a thermophilic filamentous anoxygenic phototrophic bacterium from geyser Strokkur (Iceland).</title>
        <authorList>
            <person name="Gaisin V.A."/>
            <person name="Kalashnikov A.M."/>
            <person name="Sukhacheva M.V."/>
            <person name="Grouzdev D.S."/>
            <person name="Ivanov T.M."/>
            <person name="Kuznetsov B."/>
            <person name="Gorlenko V.M."/>
        </authorList>
    </citation>
    <scope>NUCLEOTIDE SEQUENCE [LARGE SCALE GENOMIC DNA]</scope>
    <source>
        <strain evidence="11">isl-2</strain>
    </source>
</reference>
<evidence type="ECO:0000256" key="5">
    <source>
        <dbReference type="ARBA" id="ARBA00023002"/>
    </source>
</evidence>
<evidence type="ECO:0000259" key="9">
    <source>
        <dbReference type="SMART" id="SM00790"/>
    </source>
</evidence>
<dbReference type="Gene3D" id="1.10.599.10">
    <property type="entry name" value="Aldehyde Ferredoxin Oxidoreductase Protein, subunit A, domain 3"/>
    <property type="match status" value="1"/>
</dbReference>
<proteinExistence type="inferred from homology"/>
<evidence type="ECO:0000256" key="8">
    <source>
        <dbReference type="ARBA" id="ARBA00049934"/>
    </source>
</evidence>
<dbReference type="InterPro" id="IPR051919">
    <property type="entry name" value="W-dependent_AOR"/>
</dbReference>
<dbReference type="Proteomes" id="UP000078287">
    <property type="component" value="Unassembled WGS sequence"/>
</dbReference>
<dbReference type="SUPFAM" id="SSF48310">
    <property type="entry name" value="Aldehyde ferredoxin oxidoreductase, C-terminal domains"/>
    <property type="match status" value="1"/>
</dbReference>
<feature type="domain" description="Aldehyde ferredoxin oxidoreductase N-terminal" evidence="9">
    <location>
        <begin position="6"/>
        <end position="208"/>
    </location>
</feature>
<evidence type="ECO:0000256" key="7">
    <source>
        <dbReference type="ARBA" id="ARBA00023014"/>
    </source>
</evidence>
<evidence type="ECO:0000313" key="10">
    <source>
        <dbReference type="EMBL" id="OAN47553.1"/>
    </source>
</evidence>
<dbReference type="InterPro" id="IPR013983">
    <property type="entry name" value="Ald_Fedxn_OxRdtase_N"/>
</dbReference>
<evidence type="ECO:0000256" key="6">
    <source>
        <dbReference type="ARBA" id="ARBA00023004"/>
    </source>
</evidence>
<dbReference type="Pfam" id="PF02730">
    <property type="entry name" value="AFOR_N"/>
    <property type="match status" value="1"/>
</dbReference>
<evidence type="ECO:0000256" key="4">
    <source>
        <dbReference type="ARBA" id="ARBA00022723"/>
    </source>
</evidence>
<evidence type="ECO:0000256" key="1">
    <source>
        <dbReference type="ARBA" id="ARBA00001966"/>
    </source>
</evidence>
<dbReference type="Gene3D" id="1.10.569.10">
    <property type="entry name" value="Aldehyde Ferredoxin Oxidoreductase Protein, subunit A, domain 2"/>
    <property type="match status" value="1"/>
</dbReference>
<evidence type="ECO:0000313" key="11">
    <source>
        <dbReference type="Proteomes" id="UP000078287"/>
    </source>
</evidence>
<dbReference type="InterPro" id="IPR013984">
    <property type="entry name" value="Ald_Fedxn_OxRdtase_dom2"/>
</dbReference>
<dbReference type="EMBL" id="LWQS01000036">
    <property type="protein sequence ID" value="OAN47553.1"/>
    <property type="molecule type" value="Genomic_DNA"/>
</dbReference>
<dbReference type="PANTHER" id="PTHR30038">
    <property type="entry name" value="ALDEHYDE FERREDOXIN OXIDOREDUCTASE"/>
    <property type="match status" value="1"/>
</dbReference>
<dbReference type="Gene3D" id="3.60.9.10">
    <property type="entry name" value="Aldehyde ferredoxin oxidoreductase, N-terminal domain"/>
    <property type="match status" value="1"/>
</dbReference>
<protein>
    <submittedName>
        <fullName evidence="10">Aldehyde ferredoxin oxidoreductase</fullName>
    </submittedName>
</protein>
<dbReference type="SUPFAM" id="SSF56228">
    <property type="entry name" value="Aldehyde ferredoxin oxidoreductase, N-terminal domain"/>
    <property type="match status" value="1"/>
</dbReference>
<dbReference type="Pfam" id="PF01314">
    <property type="entry name" value="AFOR_C"/>
    <property type="match status" value="1"/>
</dbReference>
<dbReference type="GO" id="GO:0051539">
    <property type="term" value="F:4 iron, 4 sulfur cluster binding"/>
    <property type="evidence" value="ECO:0007669"/>
    <property type="project" value="UniProtKB-KW"/>
</dbReference>
<dbReference type="GO" id="GO:0046872">
    <property type="term" value="F:metal ion binding"/>
    <property type="evidence" value="ECO:0007669"/>
    <property type="project" value="UniProtKB-KW"/>
</dbReference>
<comment type="cofactor">
    <cofactor evidence="8">
        <name>tungstopterin</name>
        <dbReference type="ChEBI" id="CHEBI:30402"/>
    </cofactor>
</comment>
<comment type="caution">
    <text evidence="10">The sequence shown here is derived from an EMBL/GenBank/DDBJ whole genome shotgun (WGS) entry which is preliminary data.</text>
</comment>
<dbReference type="InterPro" id="IPR013985">
    <property type="entry name" value="Ald_Fedxn_OxRdtase_dom3"/>
</dbReference>
<dbReference type="GO" id="GO:0016625">
    <property type="term" value="F:oxidoreductase activity, acting on the aldehyde or oxo group of donors, iron-sulfur protein as acceptor"/>
    <property type="evidence" value="ECO:0007669"/>
    <property type="project" value="InterPro"/>
</dbReference>
<comment type="cofactor">
    <cofactor evidence="1">
        <name>[4Fe-4S] cluster</name>
        <dbReference type="ChEBI" id="CHEBI:49883"/>
    </cofactor>
</comment>
<dbReference type="AlphaFoldDB" id="A0A178MG56"/>
<dbReference type="PANTHER" id="PTHR30038:SF0">
    <property type="entry name" value="TUNGSTEN-CONTAINING ALDEHYDE FERREDOXIN OXIDOREDUCTASE"/>
    <property type="match status" value="1"/>
</dbReference>
<keyword evidence="4" id="KW-0479">Metal-binding</keyword>
<keyword evidence="5" id="KW-0560">Oxidoreductase</keyword>
<keyword evidence="11" id="KW-1185">Reference proteome</keyword>
<accession>A0A178MG56</accession>
<dbReference type="GO" id="GO:0009055">
    <property type="term" value="F:electron transfer activity"/>
    <property type="evidence" value="ECO:0007669"/>
    <property type="project" value="InterPro"/>
</dbReference>
<dbReference type="InterPro" id="IPR036503">
    <property type="entry name" value="Ald_Fedxn_OxRdtase_N_sf"/>
</dbReference>
<dbReference type="OrthoDB" id="9763894at2"/>
<comment type="similarity">
    <text evidence="2">Belongs to the AOR/FOR family.</text>
</comment>
<evidence type="ECO:0000256" key="2">
    <source>
        <dbReference type="ARBA" id="ARBA00011032"/>
    </source>
</evidence>
<dbReference type="InterPro" id="IPR001203">
    <property type="entry name" value="OxRdtase_Ald_Fedxn_C"/>
</dbReference>
<keyword evidence="6" id="KW-0408">Iron</keyword>
<sequence>MALGGYANRIAHVDLTAGTVEYRGIPEDWARKYIGARGLGVRYMLENGPQVDPLSPDNLLCFMNGPLTGTEANMSGRMAIVTKSPLTGTVTDSHHGGWSAARLRWAGFDGLLVKGKASGPVYLYVHDGIVEIMDASEVWGKGIHDTVKFFRERYGEKDLSVIAIGPAGENLVKFACWVNENDRASGRGGTGCVGGSKLLKAVVIKSAKKMPKAANLEAWKPAQKRALATIMDERNITSPRKGGLSVYGTNVLMNITSAMGALPTKNSMVTSFGPSAEKISGEYVKEHILVDDPTCHACPVACKKEVEIKEGPWKGLRMESVEYEPAWSLGANCGNDDINTVAKLIDMCNDYGMDAIELGHPLSVYMEATERGYTNGDGGLAWGDTMAMVEMARKIAMREGIGNVMADGAEATARYFGHPELAMTVKGQGVPAYDPRGLKGMGIAYATSNRGACHLRAYTPAAELGVMPFGSLKVDPLAWKGKGELVKIFQDVHAFSDSLDLCKFSAFAESAEEYAAQYAAMVGVECTPEDVLKIGERIYNLERYYNNLAGFREGSDYLPARFTQEPSTMPGSEGHVCELDEMLAEYYAARGWVNGVVPESKLRELGIID</sequence>
<name>A0A178MG56_9CHLR</name>
<dbReference type="STRING" id="1707952.A6A03_09885"/>
<dbReference type="SMART" id="SM00790">
    <property type="entry name" value="AFOR_N"/>
    <property type="match status" value="1"/>
</dbReference>
<dbReference type="RefSeq" id="WP_066783645.1">
    <property type="nucleotide sequence ID" value="NZ_LWQS01000036.1"/>
</dbReference>
<keyword evidence="7" id="KW-0411">Iron-sulfur</keyword>
<keyword evidence="3" id="KW-0004">4Fe-4S</keyword>
<dbReference type="InterPro" id="IPR036021">
    <property type="entry name" value="Tungsten_al_ferr_oxy-like_C"/>
</dbReference>
<organism evidence="10 11">
    <name type="scientific">Chloroflexus islandicus</name>
    <dbReference type="NCBI Taxonomy" id="1707952"/>
    <lineage>
        <taxon>Bacteria</taxon>
        <taxon>Bacillati</taxon>
        <taxon>Chloroflexota</taxon>
        <taxon>Chloroflexia</taxon>
        <taxon>Chloroflexales</taxon>
        <taxon>Chloroflexineae</taxon>
        <taxon>Chloroflexaceae</taxon>
        <taxon>Chloroflexus</taxon>
    </lineage>
</organism>